<proteinExistence type="inferred from homology"/>
<dbReference type="SUPFAM" id="SSF100879">
    <property type="entry name" value="Lesion bypass DNA polymerase (Y-family), little finger domain"/>
    <property type="match status" value="1"/>
</dbReference>
<feature type="site" description="Substrate discrimination" evidence="16">
    <location>
        <position position="14"/>
    </location>
</feature>
<dbReference type="InterPro" id="IPR043502">
    <property type="entry name" value="DNA/RNA_pol_sf"/>
</dbReference>
<keyword evidence="8 16" id="KW-0235">DNA replication</keyword>
<dbReference type="InterPro" id="IPR017961">
    <property type="entry name" value="DNA_pol_Y-fam_little_finger"/>
</dbReference>
<dbReference type="Gene3D" id="3.30.1490.100">
    <property type="entry name" value="DNA polymerase, Y-family, little finger domain"/>
    <property type="match status" value="1"/>
</dbReference>
<dbReference type="InterPro" id="IPR001126">
    <property type="entry name" value="UmuC"/>
</dbReference>
<evidence type="ECO:0000256" key="3">
    <source>
        <dbReference type="ARBA" id="ARBA00011245"/>
    </source>
</evidence>
<evidence type="ECO:0000256" key="13">
    <source>
        <dbReference type="ARBA" id="ARBA00023125"/>
    </source>
</evidence>
<evidence type="ECO:0000256" key="8">
    <source>
        <dbReference type="ARBA" id="ARBA00022705"/>
    </source>
</evidence>
<dbReference type="HAMAP" id="MF_01113">
    <property type="entry name" value="DNApol_IV"/>
    <property type="match status" value="1"/>
</dbReference>
<dbReference type="SUPFAM" id="SSF56672">
    <property type="entry name" value="DNA/RNA polymerases"/>
    <property type="match status" value="1"/>
</dbReference>
<feature type="domain" description="UmuC" evidence="17">
    <location>
        <begin position="5"/>
        <end position="182"/>
    </location>
</feature>
<dbReference type="AlphaFoldDB" id="A0A6M0H5S0"/>
<dbReference type="GO" id="GO:0003684">
    <property type="term" value="F:damaged DNA binding"/>
    <property type="evidence" value="ECO:0007669"/>
    <property type="project" value="InterPro"/>
</dbReference>
<dbReference type="RefSeq" id="WP_199869882.1">
    <property type="nucleotide sequence ID" value="NZ_JAAGPU010000014.1"/>
</dbReference>
<keyword evidence="6 16" id="KW-0808">Transferase</keyword>
<dbReference type="Pfam" id="PF00817">
    <property type="entry name" value="IMS"/>
    <property type="match status" value="1"/>
</dbReference>
<dbReference type="GO" id="GO:0005829">
    <property type="term" value="C:cytosol"/>
    <property type="evidence" value="ECO:0007669"/>
    <property type="project" value="TreeGrafter"/>
</dbReference>
<evidence type="ECO:0000256" key="2">
    <source>
        <dbReference type="ARBA" id="ARBA00010945"/>
    </source>
</evidence>
<comment type="function">
    <text evidence="16">Poorly processive, error-prone DNA polymerase involved in untargeted mutagenesis. Copies undamaged DNA at stalled replication forks, which arise in vivo from mismatched or misaligned primer ends. These misaligned primers can be extended by PolIV. Exhibits no 3'-5' exonuclease (proofreading) activity. May be involved in translesional synthesis, in conjunction with the beta clamp from PolIII.</text>
</comment>
<evidence type="ECO:0000259" key="17">
    <source>
        <dbReference type="PROSITE" id="PS50173"/>
    </source>
</evidence>
<dbReference type="GO" id="GO:0000287">
    <property type="term" value="F:magnesium ion binding"/>
    <property type="evidence" value="ECO:0007669"/>
    <property type="project" value="UniProtKB-UniRule"/>
</dbReference>
<protein>
    <recommendedName>
        <fullName evidence="16">DNA polymerase IV</fullName>
        <shortName evidence="16">Pol IV</shortName>
        <ecNumber evidence="16">2.7.7.7</ecNumber>
    </recommendedName>
</protein>
<evidence type="ECO:0000256" key="12">
    <source>
        <dbReference type="ARBA" id="ARBA00022932"/>
    </source>
</evidence>
<organism evidence="18 19">
    <name type="scientific">Clostridium senegalense</name>
    <dbReference type="NCBI Taxonomy" id="1465809"/>
    <lineage>
        <taxon>Bacteria</taxon>
        <taxon>Bacillati</taxon>
        <taxon>Bacillota</taxon>
        <taxon>Clostridia</taxon>
        <taxon>Eubacteriales</taxon>
        <taxon>Clostridiaceae</taxon>
        <taxon>Clostridium</taxon>
    </lineage>
</organism>
<dbReference type="InterPro" id="IPR043128">
    <property type="entry name" value="Rev_trsase/Diguanyl_cyclase"/>
</dbReference>
<accession>A0A6M0H5S0</accession>
<comment type="subunit">
    <text evidence="3 16">Monomer.</text>
</comment>
<dbReference type="Gene3D" id="3.30.70.270">
    <property type="match status" value="1"/>
</dbReference>
<dbReference type="PROSITE" id="PS50173">
    <property type="entry name" value="UMUC"/>
    <property type="match status" value="1"/>
</dbReference>
<dbReference type="Proteomes" id="UP000481872">
    <property type="component" value="Unassembled WGS sequence"/>
</dbReference>
<dbReference type="CDD" id="cd03586">
    <property type="entry name" value="PolY_Pol_IV_kappa"/>
    <property type="match status" value="1"/>
</dbReference>
<evidence type="ECO:0000256" key="14">
    <source>
        <dbReference type="ARBA" id="ARBA00023204"/>
    </source>
</evidence>
<dbReference type="GO" id="GO:0042276">
    <property type="term" value="P:error-prone translesion synthesis"/>
    <property type="evidence" value="ECO:0007669"/>
    <property type="project" value="TreeGrafter"/>
</dbReference>
<reference evidence="18 19" key="1">
    <citation type="submission" date="2020-02" db="EMBL/GenBank/DDBJ databases">
        <title>Genome assembly of a novel Clostridium senegalense strain.</title>
        <authorList>
            <person name="Gupta T.B."/>
            <person name="Jauregui R."/>
            <person name="Maclean P."/>
            <person name="Nawarathana A."/>
            <person name="Brightwell G."/>
        </authorList>
    </citation>
    <scope>NUCLEOTIDE SEQUENCE [LARGE SCALE GENOMIC DNA]</scope>
    <source>
        <strain evidence="18 19">AGRFS4</strain>
    </source>
</reference>
<dbReference type="FunFam" id="3.30.1490.100:FF:000004">
    <property type="entry name" value="DNA polymerase IV"/>
    <property type="match status" value="1"/>
</dbReference>
<evidence type="ECO:0000256" key="10">
    <source>
        <dbReference type="ARBA" id="ARBA00022763"/>
    </source>
</evidence>
<dbReference type="InterPro" id="IPR050116">
    <property type="entry name" value="DNA_polymerase-Y"/>
</dbReference>
<dbReference type="Pfam" id="PF11799">
    <property type="entry name" value="IMS_C"/>
    <property type="match status" value="1"/>
</dbReference>
<evidence type="ECO:0000313" key="18">
    <source>
        <dbReference type="EMBL" id="NEU04942.1"/>
    </source>
</evidence>
<comment type="subcellular location">
    <subcellularLocation>
        <location evidence="1 16">Cytoplasm</location>
    </subcellularLocation>
</comment>
<gene>
    <name evidence="16" type="primary">dinB</name>
    <name evidence="18" type="ORF">G3M99_08760</name>
</gene>
<evidence type="ECO:0000313" key="19">
    <source>
        <dbReference type="Proteomes" id="UP000481872"/>
    </source>
</evidence>
<dbReference type="InterPro" id="IPR036775">
    <property type="entry name" value="DNA_pol_Y-fam_lit_finger_sf"/>
</dbReference>
<dbReference type="Gene3D" id="3.40.1170.60">
    <property type="match status" value="1"/>
</dbReference>
<evidence type="ECO:0000256" key="16">
    <source>
        <dbReference type="HAMAP-Rule" id="MF_01113"/>
    </source>
</evidence>
<keyword evidence="12 16" id="KW-0239">DNA-directed DNA polymerase</keyword>
<evidence type="ECO:0000256" key="1">
    <source>
        <dbReference type="ARBA" id="ARBA00004496"/>
    </source>
</evidence>
<keyword evidence="13 16" id="KW-0238">DNA-binding</keyword>
<dbReference type="GO" id="GO:0003887">
    <property type="term" value="F:DNA-directed DNA polymerase activity"/>
    <property type="evidence" value="ECO:0007669"/>
    <property type="project" value="UniProtKB-UniRule"/>
</dbReference>
<name>A0A6M0H5S0_9CLOT</name>
<evidence type="ECO:0000256" key="15">
    <source>
        <dbReference type="ARBA" id="ARBA00049244"/>
    </source>
</evidence>
<comment type="cofactor">
    <cofactor evidence="16">
        <name>Mg(2+)</name>
        <dbReference type="ChEBI" id="CHEBI:18420"/>
    </cofactor>
    <text evidence="16">Binds 2 magnesium ions per subunit.</text>
</comment>
<dbReference type="GO" id="GO:0009432">
    <property type="term" value="P:SOS response"/>
    <property type="evidence" value="ECO:0007669"/>
    <property type="project" value="TreeGrafter"/>
</dbReference>
<dbReference type="EC" id="2.7.7.7" evidence="16"/>
<keyword evidence="4 16" id="KW-0515">Mutator protein</keyword>
<dbReference type="Gene3D" id="1.10.150.20">
    <property type="entry name" value="5' to 3' exonuclease, C-terminal subdomain"/>
    <property type="match status" value="1"/>
</dbReference>
<keyword evidence="10 16" id="KW-0227">DNA damage</keyword>
<feature type="binding site" evidence="16">
    <location>
        <position position="103"/>
    </location>
    <ligand>
        <name>Mg(2+)</name>
        <dbReference type="ChEBI" id="CHEBI:18420"/>
    </ligand>
</feature>
<dbReference type="PANTHER" id="PTHR11076">
    <property type="entry name" value="DNA REPAIR POLYMERASE UMUC / TRANSFERASE FAMILY MEMBER"/>
    <property type="match status" value="1"/>
</dbReference>
<evidence type="ECO:0000256" key="7">
    <source>
        <dbReference type="ARBA" id="ARBA00022695"/>
    </source>
</evidence>
<dbReference type="GO" id="GO:0006261">
    <property type="term" value="P:DNA-templated DNA replication"/>
    <property type="evidence" value="ECO:0007669"/>
    <property type="project" value="UniProtKB-UniRule"/>
</dbReference>
<evidence type="ECO:0000256" key="4">
    <source>
        <dbReference type="ARBA" id="ARBA00022457"/>
    </source>
</evidence>
<dbReference type="EMBL" id="JAAGPU010000014">
    <property type="protein sequence ID" value="NEU04942.1"/>
    <property type="molecule type" value="Genomic_DNA"/>
</dbReference>
<dbReference type="NCBIfam" id="NF002677">
    <property type="entry name" value="PRK02406.1"/>
    <property type="match status" value="1"/>
</dbReference>
<dbReference type="InterPro" id="IPR022880">
    <property type="entry name" value="DNApol_IV"/>
</dbReference>
<dbReference type="GO" id="GO:0006281">
    <property type="term" value="P:DNA repair"/>
    <property type="evidence" value="ECO:0007669"/>
    <property type="project" value="UniProtKB-UniRule"/>
</dbReference>
<comment type="similarity">
    <text evidence="2 16">Belongs to the DNA polymerase type-Y family.</text>
</comment>
<dbReference type="NCBIfam" id="NF010731">
    <property type="entry name" value="PRK14133.1"/>
    <property type="match status" value="1"/>
</dbReference>
<evidence type="ECO:0000256" key="9">
    <source>
        <dbReference type="ARBA" id="ARBA00022723"/>
    </source>
</evidence>
<sequence>MDSVIIHVDMDAFFSSVEVMDNPSLKNKPVIVGGVSERGVVATCSYEARKFGVSSAMPIYKAKALCPKGIFLPTRHYRYKEVSNMVFELLYGITDKIEPVSIDEAYMDITDLKENPVVVALKIKSMIKMELGLNISIGISYNKFLAKLASDWNKPNGLKEIKKEMIPDILMDLSIKKVHGLGKKSVEKLNNIAIFTIRDLYDLPIEFMQEYFGRQGVDIYNRIRGIDNRSVSAIRERKSVGRETTLKKDTKDKTQLKRYLLNFSRDIATQLKKANFSGKTITVKIKTASFENHTKSKTLNKYVFDEEEIYNEGEKILDSIELTEDIRLIGISISSLKKDLVEQLTLF</sequence>
<keyword evidence="5 16" id="KW-0963">Cytoplasm</keyword>
<dbReference type="FunFam" id="3.40.1170.60:FF:000001">
    <property type="entry name" value="DNA polymerase IV"/>
    <property type="match status" value="1"/>
</dbReference>
<dbReference type="PANTHER" id="PTHR11076:SF33">
    <property type="entry name" value="DNA POLYMERASE KAPPA"/>
    <property type="match status" value="1"/>
</dbReference>
<feature type="active site" evidence="16">
    <location>
        <position position="104"/>
    </location>
</feature>
<feature type="binding site" evidence="16">
    <location>
        <position position="9"/>
    </location>
    <ligand>
        <name>Mg(2+)</name>
        <dbReference type="ChEBI" id="CHEBI:18420"/>
    </ligand>
</feature>
<keyword evidence="9 16" id="KW-0479">Metal-binding</keyword>
<comment type="caution">
    <text evidence="18">The sequence shown here is derived from an EMBL/GenBank/DDBJ whole genome shotgun (WGS) entry which is preliminary data.</text>
</comment>
<evidence type="ECO:0000256" key="11">
    <source>
        <dbReference type="ARBA" id="ARBA00022842"/>
    </source>
</evidence>
<comment type="catalytic activity">
    <reaction evidence="15 16">
        <text>DNA(n) + a 2'-deoxyribonucleoside 5'-triphosphate = DNA(n+1) + diphosphate</text>
        <dbReference type="Rhea" id="RHEA:22508"/>
        <dbReference type="Rhea" id="RHEA-COMP:17339"/>
        <dbReference type="Rhea" id="RHEA-COMP:17340"/>
        <dbReference type="ChEBI" id="CHEBI:33019"/>
        <dbReference type="ChEBI" id="CHEBI:61560"/>
        <dbReference type="ChEBI" id="CHEBI:173112"/>
        <dbReference type="EC" id="2.7.7.7"/>
    </reaction>
</comment>
<keyword evidence="11 16" id="KW-0460">Magnesium</keyword>
<keyword evidence="14 16" id="KW-0234">DNA repair</keyword>
<evidence type="ECO:0000256" key="5">
    <source>
        <dbReference type="ARBA" id="ARBA00022490"/>
    </source>
</evidence>
<keyword evidence="7 16" id="KW-0548">Nucleotidyltransferase</keyword>
<evidence type="ECO:0000256" key="6">
    <source>
        <dbReference type="ARBA" id="ARBA00022679"/>
    </source>
</evidence>
<keyword evidence="19" id="KW-1185">Reference proteome</keyword>